<dbReference type="Proteomes" id="UP001055712">
    <property type="component" value="Unassembled WGS sequence"/>
</dbReference>
<dbReference type="InterPro" id="IPR052736">
    <property type="entry name" value="Stf3_sulfotransferase"/>
</dbReference>
<reference evidence="1" key="1">
    <citation type="journal article" date="2019" name="Plant J.">
        <title>Chlorella vulgaris genome assembly and annotation reveals the molecular basis for metabolic acclimation to high light conditions.</title>
        <authorList>
            <person name="Cecchin M."/>
            <person name="Marcolungo L."/>
            <person name="Rossato M."/>
            <person name="Girolomoni L."/>
            <person name="Cosentino E."/>
            <person name="Cuine S."/>
            <person name="Li-Beisson Y."/>
            <person name="Delledonne M."/>
            <person name="Ballottari M."/>
        </authorList>
    </citation>
    <scope>NUCLEOTIDE SEQUENCE</scope>
    <source>
        <strain evidence="1">211/11P</strain>
    </source>
</reference>
<name>A0A9D4Z1X8_CHLVU</name>
<dbReference type="SUPFAM" id="SSF52540">
    <property type="entry name" value="P-loop containing nucleoside triphosphate hydrolases"/>
    <property type="match status" value="1"/>
</dbReference>
<dbReference type="Gene3D" id="3.40.50.300">
    <property type="entry name" value="P-loop containing nucleotide triphosphate hydrolases"/>
    <property type="match status" value="1"/>
</dbReference>
<keyword evidence="2" id="KW-1185">Reference proteome</keyword>
<reference evidence="1" key="2">
    <citation type="submission" date="2020-11" db="EMBL/GenBank/DDBJ databases">
        <authorList>
            <person name="Cecchin M."/>
            <person name="Marcolungo L."/>
            <person name="Rossato M."/>
            <person name="Girolomoni L."/>
            <person name="Cosentino E."/>
            <person name="Cuine S."/>
            <person name="Li-Beisson Y."/>
            <person name="Delledonne M."/>
            <person name="Ballottari M."/>
        </authorList>
    </citation>
    <scope>NUCLEOTIDE SEQUENCE</scope>
    <source>
        <strain evidence="1">211/11P</strain>
        <tissue evidence="1">Whole cell</tissue>
    </source>
</reference>
<proteinExistence type="predicted"/>
<dbReference type="PANTHER" id="PTHR36451">
    <property type="entry name" value="PAPS-DEPENDENT SULFOTRANSFERASE STF3"/>
    <property type="match status" value="1"/>
</dbReference>
<protein>
    <recommendedName>
        <fullName evidence="3">Sulfotransferase</fullName>
    </recommendedName>
</protein>
<dbReference type="Pfam" id="PF13469">
    <property type="entry name" value="Sulfotransfer_3"/>
    <property type="match status" value="1"/>
</dbReference>
<gene>
    <name evidence="1" type="ORF">D9Q98_001205</name>
</gene>
<dbReference type="EMBL" id="SIDB01000001">
    <property type="protein sequence ID" value="KAI3438788.1"/>
    <property type="molecule type" value="Genomic_DNA"/>
</dbReference>
<dbReference type="OrthoDB" id="429813at2759"/>
<accession>A0A9D4Z1X8</accession>
<evidence type="ECO:0000313" key="1">
    <source>
        <dbReference type="EMBL" id="KAI3438788.1"/>
    </source>
</evidence>
<organism evidence="1 2">
    <name type="scientific">Chlorella vulgaris</name>
    <name type="common">Green alga</name>
    <dbReference type="NCBI Taxonomy" id="3077"/>
    <lineage>
        <taxon>Eukaryota</taxon>
        <taxon>Viridiplantae</taxon>
        <taxon>Chlorophyta</taxon>
        <taxon>core chlorophytes</taxon>
        <taxon>Trebouxiophyceae</taxon>
        <taxon>Chlorellales</taxon>
        <taxon>Chlorellaceae</taxon>
        <taxon>Chlorella clade</taxon>
        <taxon>Chlorella</taxon>
    </lineage>
</organism>
<evidence type="ECO:0008006" key="3">
    <source>
        <dbReference type="Google" id="ProtNLM"/>
    </source>
</evidence>
<comment type="caution">
    <text evidence="1">The sequence shown here is derived from an EMBL/GenBank/DDBJ whole genome shotgun (WGS) entry which is preliminary data.</text>
</comment>
<dbReference type="PANTHER" id="PTHR36451:SF1">
    <property type="entry name" value="OMEGA-HYDROXY-BETA-DIHYDROMENAQUINONE-9 SULFOTRANSFERASE STF3"/>
    <property type="match status" value="1"/>
</dbReference>
<dbReference type="InterPro" id="IPR027417">
    <property type="entry name" value="P-loop_NTPase"/>
</dbReference>
<evidence type="ECO:0000313" key="2">
    <source>
        <dbReference type="Proteomes" id="UP001055712"/>
    </source>
</evidence>
<sequence length="404" mass="45882">MAAAAPAVSYPLTPGLPFRFSFKNHFLSGITLPAFLRLIARHGDVVDWMYYGHRVLFLFCMACFNSLLGLLDSLLYRRAVAAQSLNPEPVIILGHPRTGTTHIHNMLAVDEQFAYARTFHAGFPACFASCGRLKPLLAPLVDATRPMDNMLISLDTPCEDEIAASAMTGTVSAYLPLVFMRDRHRFDAFYTFERASEADFERWRSSLLWFLKKVTLCWGGCKPLLIKSPVHTARVALLLKLFPRAKFVYVHRDPLTTFASAAHMADTYYWHCALQRTTSADVTDFILDQFDLLHRTYSADRQLIPKGNLVEVSFAELDADPLATMRRMYSSLRLGSFEAVRPALERYCGGIQLSGFKKNAHRPLSPELRRRVQQRWAPFYREYGYPLDPWLDEEPEEGAKLASV</sequence>
<dbReference type="AlphaFoldDB" id="A0A9D4Z1X8"/>